<gene>
    <name evidence="1" type="ORF">GK091_00445</name>
</gene>
<name>A0A6M0IB29_9BACT</name>
<keyword evidence="2" id="KW-1185">Reference proteome</keyword>
<evidence type="ECO:0000313" key="1">
    <source>
        <dbReference type="EMBL" id="NEU65340.1"/>
    </source>
</evidence>
<sequence>MIFLFTAINQQQEVKSFSFRIDTFEKGLDFMNRVVARGELILSAYLFDHDGVIDLPAEVFDGSCFTDHIQQLELDWQVLLEESSSHAANDHQEQIKWAIKRINLYETSILSHTSVVSRFELLLQRAKNRITDEANKSMLLDYYSCQIDLYKYQLNELGSKRDAVIKRLNVLINS</sequence>
<dbReference type="AlphaFoldDB" id="A0A6M0IB29"/>
<accession>A0A6M0IB29</accession>
<comment type="caution">
    <text evidence="1">The sequence shown here is derived from an EMBL/GenBank/DDBJ whole genome shotgun (WGS) entry which is preliminary data.</text>
</comment>
<organism evidence="1 2">
    <name type="scientific">Spirosoma agri</name>
    <dbReference type="NCBI Taxonomy" id="1987381"/>
    <lineage>
        <taxon>Bacteria</taxon>
        <taxon>Pseudomonadati</taxon>
        <taxon>Bacteroidota</taxon>
        <taxon>Cytophagia</taxon>
        <taxon>Cytophagales</taxon>
        <taxon>Cytophagaceae</taxon>
        <taxon>Spirosoma</taxon>
    </lineage>
</organism>
<evidence type="ECO:0000313" key="2">
    <source>
        <dbReference type="Proteomes" id="UP000477386"/>
    </source>
</evidence>
<reference evidence="1 2" key="1">
    <citation type="submission" date="2020-02" db="EMBL/GenBank/DDBJ databases">
        <title>Draft genome sequence of two Spirosoma agri KCTC 52727 and Spirosoma terrae KCTC 52035.</title>
        <authorList>
            <person name="Rojas J."/>
            <person name="Ambika Manirajan B."/>
            <person name="Ratering S."/>
            <person name="Suarez C."/>
            <person name="Schnell S."/>
        </authorList>
    </citation>
    <scope>NUCLEOTIDE SEQUENCE [LARGE SCALE GENOMIC DNA]</scope>
    <source>
        <strain evidence="1 2">KCTC 52727</strain>
    </source>
</reference>
<dbReference type="EMBL" id="JAAGNZ010000001">
    <property type="protein sequence ID" value="NEU65340.1"/>
    <property type="molecule type" value="Genomic_DNA"/>
</dbReference>
<protein>
    <submittedName>
        <fullName evidence="1">Uncharacterized protein</fullName>
    </submittedName>
</protein>
<proteinExistence type="predicted"/>
<dbReference type="RefSeq" id="WP_164034684.1">
    <property type="nucleotide sequence ID" value="NZ_JAAGNZ010000001.1"/>
</dbReference>
<dbReference type="Proteomes" id="UP000477386">
    <property type="component" value="Unassembled WGS sequence"/>
</dbReference>